<dbReference type="UniPathway" id="UPA00078">
    <property type="reaction ID" value="UER00160"/>
</dbReference>
<dbReference type="Proteomes" id="UP000544872">
    <property type="component" value="Unassembled WGS sequence"/>
</dbReference>
<keyword evidence="7 9" id="KW-0663">Pyridoxal phosphate</keyword>
<dbReference type="NCBIfam" id="TIGR00508">
    <property type="entry name" value="bioA"/>
    <property type="match status" value="1"/>
</dbReference>
<dbReference type="InterPro" id="IPR005814">
    <property type="entry name" value="Aminotrans_3"/>
</dbReference>
<dbReference type="InterPro" id="IPR015421">
    <property type="entry name" value="PyrdxlP-dep_Trfase_major"/>
</dbReference>
<keyword evidence="4 9" id="KW-0808">Transferase</keyword>
<evidence type="ECO:0000256" key="6">
    <source>
        <dbReference type="ARBA" id="ARBA00022756"/>
    </source>
</evidence>
<dbReference type="NCBIfam" id="NF004624">
    <property type="entry name" value="PRK05964.1"/>
    <property type="match status" value="1"/>
</dbReference>
<dbReference type="PANTHER" id="PTHR42684">
    <property type="entry name" value="ADENOSYLMETHIONINE-8-AMINO-7-OXONONANOATE AMINOTRANSFERASE"/>
    <property type="match status" value="1"/>
</dbReference>
<sequence length="450" mass="48469">MTPADLIRTDAAHVWHPFTQAMTAPEPVPVVSGKGAVLTTADGREILDLISSWWVNLHGHAHPAIAAAIARQAETLEQVIFAGFTHEPAVTLASRLCGLLPDALTKVFFSDNGSTAVEVSMKMALQYARNRGEHQRTRYLAFDGGYHGDTVGAMSAGVSSRFFEAWKEMLFPVDVLPVAATWIDDEAIGQREAEALSALDAHLAQHGAQTLAAIIEPLVQGACGMRMHRPQFLRGVVERLRAHGILVIFDEVMTGFGRMGDLFACLKAAVTPDFICLSKGLSGGFLPMAATVTTEAVYDAFRDERLDRAFLHGHSFTANPLGCAAALASLDLLLDPACTAARARIEAHHRTHLAARLAGHPLVRRFRVTGTIAAFDVETGDGGYTSSVAPALRESFTRDNLLIRPLGNSVYLLPPYCVSDEQLDRAGDGLERALNSLSPAPQRPAASDMF</sequence>
<evidence type="ECO:0000256" key="5">
    <source>
        <dbReference type="ARBA" id="ARBA00022691"/>
    </source>
</evidence>
<evidence type="ECO:0000256" key="3">
    <source>
        <dbReference type="ARBA" id="ARBA00022576"/>
    </source>
</evidence>
<feature type="binding site" evidence="9">
    <location>
        <begin position="113"/>
        <end position="114"/>
    </location>
    <ligand>
        <name>pyridoxal 5'-phosphate</name>
        <dbReference type="ChEBI" id="CHEBI:597326"/>
    </ligand>
</feature>
<dbReference type="FunFam" id="3.40.640.10:FF:000004">
    <property type="entry name" value="Acetylornithine aminotransferase"/>
    <property type="match status" value="1"/>
</dbReference>
<dbReference type="Gene3D" id="3.40.640.10">
    <property type="entry name" value="Type I PLP-dependent aspartate aminotransferase-like (Major domain)"/>
    <property type="match status" value="1"/>
</dbReference>
<protein>
    <recommendedName>
        <fullName evidence="9">Adenosylmethionine-8-amino-7-oxononanoate aminotransferase</fullName>
        <ecNumber evidence="9">2.6.1.62</ecNumber>
    </recommendedName>
    <alternativeName>
        <fullName evidence="9">7,8-diamino-pelargonic acid aminotransferase</fullName>
        <shortName evidence="9">DAPA AT</shortName>
        <shortName evidence="9">DAPA aminotransferase</shortName>
    </alternativeName>
    <alternativeName>
        <fullName evidence="9">7,8-diaminononanoate synthase</fullName>
        <shortName evidence="9">DANS</shortName>
    </alternativeName>
    <alternativeName>
        <fullName evidence="9">Diaminopelargonic acid synthase</fullName>
    </alternativeName>
</protein>
<dbReference type="EMBL" id="JACIIX010000002">
    <property type="protein sequence ID" value="MBB6209598.1"/>
    <property type="molecule type" value="Genomic_DNA"/>
</dbReference>
<feature type="binding site" evidence="9">
    <location>
        <position position="146"/>
    </location>
    <ligand>
        <name>substrate</name>
    </ligand>
</feature>
<dbReference type="PANTHER" id="PTHR42684:SF3">
    <property type="entry name" value="ADENOSYLMETHIONINE-8-AMINO-7-OXONONANOATE AMINOTRANSFERASE"/>
    <property type="match status" value="1"/>
</dbReference>
<comment type="pathway">
    <text evidence="2 9">Cofactor biosynthesis; biotin biosynthesis; 7,8-diaminononanoate from 8-amino-7-oxononanoate (SAM route): step 1/1.</text>
</comment>
<feature type="binding site" evidence="9">
    <location>
        <position position="53"/>
    </location>
    <ligand>
        <name>substrate</name>
    </ligand>
</feature>
<dbReference type="GO" id="GO:0009102">
    <property type="term" value="P:biotin biosynthetic process"/>
    <property type="evidence" value="ECO:0007669"/>
    <property type="project" value="UniProtKB-UniRule"/>
</dbReference>
<evidence type="ECO:0000256" key="7">
    <source>
        <dbReference type="ARBA" id="ARBA00022898"/>
    </source>
</evidence>
<evidence type="ECO:0000256" key="1">
    <source>
        <dbReference type="ARBA" id="ARBA00001933"/>
    </source>
</evidence>
<dbReference type="Pfam" id="PF00202">
    <property type="entry name" value="Aminotran_3"/>
    <property type="match status" value="1"/>
</dbReference>
<dbReference type="EC" id="2.6.1.62" evidence="9"/>
<dbReference type="AlphaFoldDB" id="A0A7X0DL29"/>
<keyword evidence="5 9" id="KW-0949">S-adenosyl-L-methionine</keyword>
<evidence type="ECO:0000256" key="9">
    <source>
        <dbReference type="HAMAP-Rule" id="MF_00834"/>
    </source>
</evidence>
<feature type="binding site" evidence="9">
    <location>
        <position position="250"/>
    </location>
    <ligand>
        <name>pyridoxal 5'-phosphate</name>
        <dbReference type="ChEBI" id="CHEBI:597326"/>
    </ligand>
</feature>
<comment type="subunit">
    <text evidence="9">Homodimer.</text>
</comment>
<dbReference type="GO" id="GO:0004141">
    <property type="term" value="F:dethiobiotin synthase activity"/>
    <property type="evidence" value="ECO:0007669"/>
    <property type="project" value="TreeGrafter"/>
</dbReference>
<evidence type="ECO:0000256" key="2">
    <source>
        <dbReference type="ARBA" id="ARBA00005063"/>
    </source>
</evidence>
<evidence type="ECO:0000313" key="10">
    <source>
        <dbReference type="EMBL" id="MBB6209598.1"/>
    </source>
</evidence>
<gene>
    <name evidence="9" type="primary">bioA</name>
    <name evidence="10" type="ORF">FHS48_001000</name>
</gene>
<feature type="binding site" evidence="9">
    <location>
        <position position="313"/>
    </location>
    <ligand>
        <name>substrate</name>
    </ligand>
</feature>
<dbReference type="HAMAP" id="MF_00834">
    <property type="entry name" value="BioA"/>
    <property type="match status" value="1"/>
</dbReference>
<dbReference type="GO" id="GO:0004015">
    <property type="term" value="F:adenosylmethionine-8-amino-7-oxononanoate transaminase activity"/>
    <property type="evidence" value="ECO:0007669"/>
    <property type="project" value="UniProtKB-UniRule"/>
</dbReference>
<evidence type="ECO:0000313" key="11">
    <source>
        <dbReference type="Proteomes" id="UP000544872"/>
    </source>
</evidence>
<organism evidence="10 11">
    <name type="scientific">Novispirillum itersonii</name>
    <name type="common">Aquaspirillum itersonii</name>
    <dbReference type="NCBI Taxonomy" id="189"/>
    <lineage>
        <taxon>Bacteria</taxon>
        <taxon>Pseudomonadati</taxon>
        <taxon>Pseudomonadota</taxon>
        <taxon>Alphaproteobacteria</taxon>
        <taxon>Rhodospirillales</taxon>
        <taxon>Novispirillaceae</taxon>
        <taxon>Novispirillum</taxon>
    </lineage>
</organism>
<evidence type="ECO:0000256" key="4">
    <source>
        <dbReference type="ARBA" id="ARBA00022679"/>
    </source>
</evidence>
<feature type="binding site" evidence="9">
    <location>
        <begin position="314"/>
        <end position="315"/>
    </location>
    <ligand>
        <name>pyridoxal 5'-phosphate</name>
        <dbReference type="ChEBI" id="CHEBI:597326"/>
    </ligand>
</feature>
<name>A0A7X0DL29_NOVIT</name>
<keyword evidence="11" id="KW-1185">Reference proteome</keyword>
<feature type="binding site" evidence="9">
    <location>
        <position position="404"/>
    </location>
    <ligand>
        <name>substrate</name>
    </ligand>
</feature>
<accession>A0A7X0DL29</accession>
<keyword evidence="6 9" id="KW-0093">Biotin biosynthesis</keyword>
<evidence type="ECO:0000256" key="8">
    <source>
        <dbReference type="ARBA" id="ARBA00048449"/>
    </source>
</evidence>
<comment type="catalytic activity">
    <reaction evidence="8 9">
        <text>(8S)-8-amino-7-oxononanoate + S-adenosyl-L-methionine = S-adenosyl-4-methylsulfanyl-2-oxobutanoate + (7R,8S)-7,8-diammoniononanoate</text>
        <dbReference type="Rhea" id="RHEA:16861"/>
        <dbReference type="ChEBI" id="CHEBI:16490"/>
        <dbReference type="ChEBI" id="CHEBI:59789"/>
        <dbReference type="ChEBI" id="CHEBI:149468"/>
        <dbReference type="ChEBI" id="CHEBI:149469"/>
        <dbReference type="EC" id="2.6.1.62"/>
    </reaction>
</comment>
<feature type="binding site" evidence="9">
    <location>
        <position position="279"/>
    </location>
    <ligand>
        <name>substrate</name>
    </ligand>
</feature>
<dbReference type="Gene3D" id="3.90.1150.10">
    <property type="entry name" value="Aspartate Aminotransferase, domain 1"/>
    <property type="match status" value="1"/>
</dbReference>
<comment type="subcellular location">
    <subcellularLocation>
        <location evidence="9">Cytoplasm</location>
    </subcellularLocation>
</comment>
<dbReference type="InterPro" id="IPR049704">
    <property type="entry name" value="Aminotrans_3_PPA_site"/>
</dbReference>
<dbReference type="PROSITE" id="PS00600">
    <property type="entry name" value="AA_TRANSFER_CLASS_3"/>
    <property type="match status" value="1"/>
</dbReference>
<feature type="modified residue" description="N6-(pyridoxal phosphate)lysine" evidence="9">
    <location>
        <position position="279"/>
    </location>
</feature>
<proteinExistence type="inferred from homology"/>
<comment type="cofactor">
    <cofactor evidence="1 9">
        <name>pyridoxal 5'-phosphate</name>
        <dbReference type="ChEBI" id="CHEBI:597326"/>
    </cofactor>
</comment>
<dbReference type="InterPro" id="IPR015422">
    <property type="entry name" value="PyrdxlP-dep_Trfase_small"/>
</dbReference>
<keyword evidence="9" id="KW-0963">Cytoplasm</keyword>
<dbReference type="GO" id="GO:0030170">
    <property type="term" value="F:pyridoxal phosphate binding"/>
    <property type="evidence" value="ECO:0007669"/>
    <property type="project" value="UniProtKB-UniRule"/>
</dbReference>
<keyword evidence="3 9" id="KW-0032">Aminotransferase</keyword>
<dbReference type="InterPro" id="IPR015424">
    <property type="entry name" value="PyrdxlP-dep_Trfase"/>
</dbReference>
<feature type="site" description="Participates in the substrate recognition with KAPA and in a stacking interaction with the adenine ring of SAM" evidence="9">
    <location>
        <position position="18"/>
    </location>
</feature>
<comment type="similarity">
    <text evidence="9">Belongs to the class-III pyridoxal-phosphate-dependent aminotransferase family. BioA subfamily.</text>
</comment>
<comment type="function">
    <text evidence="9">Catalyzes the transfer of the alpha-amino group from S-adenosyl-L-methionine (SAM) to 7-keto-8-aminopelargonic acid (KAPA) to form 7,8-diaminopelargonic acid (DAPA). It is the only aminotransferase known to utilize SAM as an amino donor.</text>
</comment>
<dbReference type="GO" id="GO:0005737">
    <property type="term" value="C:cytoplasm"/>
    <property type="evidence" value="ECO:0007669"/>
    <property type="project" value="UniProtKB-SubCell"/>
</dbReference>
<dbReference type="CDD" id="cd00610">
    <property type="entry name" value="OAT_like"/>
    <property type="match status" value="1"/>
</dbReference>
<comment type="caution">
    <text evidence="10">The sequence shown here is derived from an EMBL/GenBank/DDBJ whole genome shotgun (WGS) entry which is preliminary data.</text>
</comment>
<dbReference type="RefSeq" id="WP_184261980.1">
    <property type="nucleotide sequence ID" value="NZ_JACIIX010000002.1"/>
</dbReference>
<reference evidence="10 11" key="1">
    <citation type="submission" date="2020-08" db="EMBL/GenBank/DDBJ databases">
        <title>Genomic Encyclopedia of Type Strains, Phase IV (KMG-IV): sequencing the most valuable type-strain genomes for metagenomic binning, comparative biology and taxonomic classification.</title>
        <authorList>
            <person name="Goeker M."/>
        </authorList>
    </citation>
    <scope>NUCLEOTIDE SEQUENCE [LARGE SCALE GENOMIC DNA]</scope>
    <source>
        <strain evidence="10 11">DSM 11590</strain>
    </source>
</reference>
<dbReference type="InterPro" id="IPR005815">
    <property type="entry name" value="BioA"/>
</dbReference>
<dbReference type="SUPFAM" id="SSF53383">
    <property type="entry name" value="PLP-dependent transferases"/>
    <property type="match status" value="1"/>
</dbReference>